<organism evidence="1 2">
    <name type="scientific">uncultured phage_MedDCM-OCT-S28-C3</name>
    <dbReference type="NCBI Taxonomy" id="2740802"/>
    <lineage>
        <taxon>Viruses</taxon>
        <taxon>Duplodnaviria</taxon>
        <taxon>Heunggongvirae</taxon>
        <taxon>Uroviricota</taxon>
        <taxon>Caudoviricetes</taxon>
        <taxon>Autographivirales</taxon>
        <taxon>Pedosvirus</taxon>
        <taxon>Pedosvirus S28C3</taxon>
    </lineage>
</organism>
<evidence type="ECO:0000313" key="2">
    <source>
        <dbReference type="Proteomes" id="UP000505087"/>
    </source>
</evidence>
<dbReference type="GeneID" id="55412180"/>
<keyword evidence="2" id="KW-1185">Reference proteome</keyword>
<dbReference type="EMBL" id="AP013539">
    <property type="protein sequence ID" value="BAQ94014.1"/>
    <property type="molecule type" value="Genomic_DNA"/>
</dbReference>
<protein>
    <submittedName>
        <fullName evidence="1">Uncharacterized protein</fullName>
    </submittedName>
</protein>
<reference evidence="1 2" key="1">
    <citation type="journal article" date="2013" name="PLoS Genet.">
        <title>Expanding the Marine Virosphere Using Metagenomics.</title>
        <authorList>
            <person name="Mizuno C.M."/>
            <person name="Rodriguez-Valera F."/>
            <person name="Kimes N.E."/>
            <person name="Ghai R."/>
        </authorList>
    </citation>
    <scope>NUCLEOTIDE SEQUENCE [LARGE SCALE GENOMIC DNA]</scope>
    <source>
        <strain evidence="1">UvMED-CGR-U-MedDCM-OCT-S28-C3</strain>
    </source>
</reference>
<accession>A0A6S4PLB8</accession>
<evidence type="ECO:0000313" key="1">
    <source>
        <dbReference type="EMBL" id="BAQ94014.1"/>
    </source>
</evidence>
<dbReference type="Proteomes" id="UP000505087">
    <property type="component" value="Segment"/>
</dbReference>
<name>A0A6S4PLB8_9CAUD</name>
<proteinExistence type="predicted"/>
<sequence length="77" mass="8595">MNTATYTLPTHWASALINGDWSGLDEQDEEALTRVMHGEALPDCLDVRDDSTFRKYHDAQPYGVLACDCSTFLFPGN</sequence>
<dbReference type="RefSeq" id="YP_009778072.1">
    <property type="nucleotide sequence ID" value="NC_047710.1"/>
</dbReference>
<dbReference type="KEGG" id="vg:55412180"/>